<comment type="similarity">
    <text evidence="2">Belongs to the binding-protein-dependent transport system permease family. CysTW subfamily.</text>
</comment>
<feature type="transmembrane region" description="Helical" evidence="8">
    <location>
        <begin position="124"/>
        <end position="146"/>
    </location>
</feature>
<dbReference type="SUPFAM" id="SSF161098">
    <property type="entry name" value="MetI-like"/>
    <property type="match status" value="1"/>
</dbReference>
<proteinExistence type="inferred from homology"/>
<dbReference type="RefSeq" id="WP_176728406.1">
    <property type="nucleotide sequence ID" value="NZ_BMQP01000068.1"/>
</dbReference>
<evidence type="ECO:0000256" key="6">
    <source>
        <dbReference type="ARBA" id="ARBA00022989"/>
    </source>
</evidence>
<evidence type="ECO:0000256" key="7">
    <source>
        <dbReference type="ARBA" id="ARBA00023136"/>
    </source>
</evidence>
<protein>
    <submittedName>
        <fullName evidence="10">ABC transporter permease</fullName>
    </submittedName>
</protein>
<dbReference type="PROSITE" id="PS50928">
    <property type="entry name" value="ABC_TM1"/>
    <property type="match status" value="1"/>
</dbReference>
<evidence type="ECO:0000256" key="8">
    <source>
        <dbReference type="RuleBase" id="RU363032"/>
    </source>
</evidence>
<reference evidence="10" key="1">
    <citation type="submission" date="2021-01" db="EMBL/GenBank/DDBJ databases">
        <title>Whole genome shotgun sequence of Planobispora rosea NBRC 15558.</title>
        <authorList>
            <person name="Komaki H."/>
            <person name="Tamura T."/>
        </authorList>
    </citation>
    <scope>NUCLEOTIDE SEQUENCE</scope>
    <source>
        <strain evidence="10">NBRC 15558</strain>
    </source>
</reference>
<dbReference type="InterPro" id="IPR000515">
    <property type="entry name" value="MetI-like"/>
</dbReference>
<dbReference type="InterPro" id="IPR035906">
    <property type="entry name" value="MetI-like_sf"/>
</dbReference>
<evidence type="ECO:0000256" key="2">
    <source>
        <dbReference type="ARBA" id="ARBA00007069"/>
    </source>
</evidence>
<dbReference type="Gene3D" id="1.10.3720.10">
    <property type="entry name" value="MetI-like"/>
    <property type="match status" value="1"/>
</dbReference>
<accession>A0A8J3S638</accession>
<dbReference type="GO" id="GO:0005886">
    <property type="term" value="C:plasma membrane"/>
    <property type="evidence" value="ECO:0007669"/>
    <property type="project" value="UniProtKB-SubCell"/>
</dbReference>
<feature type="transmembrane region" description="Helical" evidence="8">
    <location>
        <begin position="93"/>
        <end position="112"/>
    </location>
</feature>
<gene>
    <name evidence="10" type="ORF">Pro02_73990</name>
</gene>
<organism evidence="10 11">
    <name type="scientific">Planobispora rosea</name>
    <dbReference type="NCBI Taxonomy" id="35762"/>
    <lineage>
        <taxon>Bacteria</taxon>
        <taxon>Bacillati</taxon>
        <taxon>Actinomycetota</taxon>
        <taxon>Actinomycetes</taxon>
        <taxon>Streptosporangiales</taxon>
        <taxon>Streptosporangiaceae</taxon>
        <taxon>Planobispora</taxon>
    </lineage>
</organism>
<comment type="caution">
    <text evidence="10">The sequence shown here is derived from an EMBL/GenBank/DDBJ whole genome shotgun (WGS) entry which is preliminary data.</text>
</comment>
<keyword evidence="4" id="KW-1003">Cell membrane</keyword>
<evidence type="ECO:0000256" key="3">
    <source>
        <dbReference type="ARBA" id="ARBA00022448"/>
    </source>
</evidence>
<keyword evidence="3 8" id="KW-0813">Transport</keyword>
<dbReference type="PANTHER" id="PTHR42929:SF1">
    <property type="entry name" value="INNER MEMBRANE ABC TRANSPORTER PERMEASE PROTEIN YDCU-RELATED"/>
    <property type="match status" value="1"/>
</dbReference>
<dbReference type="GO" id="GO:0055085">
    <property type="term" value="P:transmembrane transport"/>
    <property type="evidence" value="ECO:0007669"/>
    <property type="project" value="InterPro"/>
</dbReference>
<feature type="transmembrane region" description="Helical" evidence="8">
    <location>
        <begin position="272"/>
        <end position="293"/>
    </location>
</feature>
<evidence type="ECO:0000313" key="10">
    <source>
        <dbReference type="EMBL" id="GIH88991.1"/>
    </source>
</evidence>
<feature type="domain" description="ABC transmembrane type-1" evidence="9">
    <location>
        <begin position="87"/>
        <end position="291"/>
    </location>
</feature>
<name>A0A8J3S638_PLARO</name>
<dbReference type="EMBL" id="BOOI01000097">
    <property type="protein sequence ID" value="GIH88991.1"/>
    <property type="molecule type" value="Genomic_DNA"/>
</dbReference>
<dbReference type="PANTHER" id="PTHR42929">
    <property type="entry name" value="INNER MEMBRANE ABC TRANSPORTER PERMEASE PROTEIN YDCU-RELATED-RELATED"/>
    <property type="match status" value="1"/>
</dbReference>
<feature type="transmembrane region" description="Helical" evidence="8">
    <location>
        <begin position="31"/>
        <end position="58"/>
    </location>
</feature>
<dbReference type="AlphaFoldDB" id="A0A8J3S638"/>
<evidence type="ECO:0000313" key="11">
    <source>
        <dbReference type="Proteomes" id="UP000655044"/>
    </source>
</evidence>
<evidence type="ECO:0000256" key="4">
    <source>
        <dbReference type="ARBA" id="ARBA00022475"/>
    </source>
</evidence>
<dbReference type="CDD" id="cd06261">
    <property type="entry name" value="TM_PBP2"/>
    <property type="match status" value="1"/>
</dbReference>
<keyword evidence="5 8" id="KW-0812">Transmembrane</keyword>
<keyword evidence="7 8" id="KW-0472">Membrane</keyword>
<comment type="subcellular location">
    <subcellularLocation>
        <location evidence="1 8">Cell membrane</location>
        <topology evidence="1 8">Multi-pass membrane protein</topology>
    </subcellularLocation>
</comment>
<keyword evidence="6 8" id="KW-1133">Transmembrane helix</keyword>
<feature type="transmembrane region" description="Helical" evidence="8">
    <location>
        <begin position="214"/>
        <end position="236"/>
    </location>
</feature>
<feature type="transmembrane region" description="Helical" evidence="8">
    <location>
        <begin position="166"/>
        <end position="193"/>
    </location>
</feature>
<dbReference type="Proteomes" id="UP000655044">
    <property type="component" value="Unassembled WGS sequence"/>
</dbReference>
<dbReference type="Pfam" id="PF00528">
    <property type="entry name" value="BPD_transp_1"/>
    <property type="match status" value="1"/>
</dbReference>
<evidence type="ECO:0000256" key="1">
    <source>
        <dbReference type="ARBA" id="ARBA00004651"/>
    </source>
</evidence>
<sequence length="298" mass="32389">MTGSTVSGATAVPRSRRSRALGRRSRAIGRLVFLGPGLAYLIVLLLVPLALILSYTVFRRDRFGGVVYEATGENFTRLLDPLYLDVIVSSLKLATIATVIALLVGYPTAYLIAQLPRKWKTIALVAIVLPFWTNFLVRVYAWIVLLSGPGLVNSALGDLGLGPFEFLYNQGTIVTGLVYSYLPLMVLPLYAAIEKLDPQLREASANLGARPARTFVSVTLPLTLPGVVTGCLFVFVPSFGNFVIPELLGGGRSIMVGNLIRDQFLKARDWPFGSTLTLALLAVLIVLLLLQAWSARRA</sequence>
<evidence type="ECO:0000256" key="5">
    <source>
        <dbReference type="ARBA" id="ARBA00022692"/>
    </source>
</evidence>
<keyword evidence="11" id="KW-1185">Reference proteome</keyword>
<evidence type="ECO:0000259" key="9">
    <source>
        <dbReference type="PROSITE" id="PS50928"/>
    </source>
</evidence>